<sequence length="236" mass="27710">MISEEQNIALIEVAKGASDNPAWKDYADYCLLKEKGLRKPALSKLNEFLNSTQGWSAEQRIEFVNFLFPLIETIPGADQGPFPHPLSIRLTKPTLEEWCAYEKSDSKPFRWFGKYYRSEEHLHKALEVNPEDDLARETILNWWTNILYFSIHHLPEGYIGDPVEDLEFAEKIKVQISRLVDPERRDYWTKQLGIDLEIIENYLEWKKSGHPDLASWGKENNKTVGYHLTRAYYFEK</sequence>
<dbReference type="RefSeq" id="WP_169685144.1">
    <property type="nucleotide sequence ID" value="NZ_JABBNU010000016.1"/>
</dbReference>
<comment type="caution">
    <text evidence="1">The sequence shown here is derived from an EMBL/GenBank/DDBJ whole genome shotgun (WGS) entry which is preliminary data.</text>
</comment>
<organism evidence="1 2">
    <name type="scientific">Marinigracilibium pacificum</name>
    <dbReference type="NCBI Taxonomy" id="2729599"/>
    <lineage>
        <taxon>Bacteria</taxon>
        <taxon>Pseudomonadati</taxon>
        <taxon>Bacteroidota</taxon>
        <taxon>Cytophagia</taxon>
        <taxon>Cytophagales</taxon>
        <taxon>Flammeovirgaceae</taxon>
        <taxon>Marinigracilibium</taxon>
    </lineage>
</organism>
<gene>
    <name evidence="1" type="ORF">HH304_20370</name>
</gene>
<reference evidence="1 2" key="1">
    <citation type="submission" date="2020-04" db="EMBL/GenBank/DDBJ databases">
        <title>Flammeovirgaceae bacterium KN852 isolated from deep sea.</title>
        <authorList>
            <person name="Zhang D.-C."/>
        </authorList>
    </citation>
    <scope>NUCLEOTIDE SEQUENCE [LARGE SCALE GENOMIC DNA]</scope>
    <source>
        <strain evidence="1 2">KN852</strain>
    </source>
</reference>
<keyword evidence="2" id="KW-1185">Reference proteome</keyword>
<dbReference type="AlphaFoldDB" id="A0A848J4Y2"/>
<evidence type="ECO:0000313" key="1">
    <source>
        <dbReference type="EMBL" id="NMM50776.1"/>
    </source>
</evidence>
<proteinExistence type="predicted"/>
<dbReference type="Proteomes" id="UP000559010">
    <property type="component" value="Unassembled WGS sequence"/>
</dbReference>
<evidence type="ECO:0000313" key="2">
    <source>
        <dbReference type="Proteomes" id="UP000559010"/>
    </source>
</evidence>
<accession>A0A848J4Y2</accession>
<protein>
    <submittedName>
        <fullName evidence="1">Uncharacterized protein</fullName>
    </submittedName>
</protein>
<name>A0A848J4Y2_9BACT</name>
<dbReference type="EMBL" id="JABBNU010000016">
    <property type="protein sequence ID" value="NMM50776.1"/>
    <property type="molecule type" value="Genomic_DNA"/>
</dbReference>